<dbReference type="AlphaFoldDB" id="A0A182Q3N0"/>
<feature type="signal peptide" evidence="1">
    <location>
        <begin position="1"/>
        <end position="37"/>
    </location>
</feature>
<feature type="chain" id="PRO_5047316663" evidence="1">
    <location>
        <begin position="38"/>
        <end position="240"/>
    </location>
</feature>
<evidence type="ECO:0000256" key="1">
    <source>
        <dbReference type="SAM" id="SignalP"/>
    </source>
</evidence>
<protein>
    <submittedName>
        <fullName evidence="2">Uncharacterized protein</fullName>
    </submittedName>
</protein>
<keyword evidence="3" id="KW-1185">Reference proteome</keyword>
<evidence type="ECO:0000313" key="2">
    <source>
        <dbReference type="EnsemblMetazoa" id="AFAF002425-PA"/>
    </source>
</evidence>
<organism evidence="2 3">
    <name type="scientific">Anopheles farauti</name>
    <dbReference type="NCBI Taxonomy" id="69004"/>
    <lineage>
        <taxon>Eukaryota</taxon>
        <taxon>Metazoa</taxon>
        <taxon>Ecdysozoa</taxon>
        <taxon>Arthropoda</taxon>
        <taxon>Hexapoda</taxon>
        <taxon>Insecta</taxon>
        <taxon>Pterygota</taxon>
        <taxon>Neoptera</taxon>
        <taxon>Endopterygota</taxon>
        <taxon>Diptera</taxon>
        <taxon>Nematocera</taxon>
        <taxon>Culicoidea</taxon>
        <taxon>Culicidae</taxon>
        <taxon>Anophelinae</taxon>
        <taxon>Anopheles</taxon>
    </lineage>
</organism>
<proteinExistence type="predicted"/>
<keyword evidence="1" id="KW-0732">Signal</keyword>
<reference evidence="3" key="1">
    <citation type="submission" date="2014-01" db="EMBL/GenBank/DDBJ databases">
        <title>The Genome Sequence of Anopheles farauti FAR1 (V2).</title>
        <authorList>
            <consortium name="The Broad Institute Genomics Platform"/>
            <person name="Neafsey D.E."/>
            <person name="Besansky N."/>
            <person name="Howell P."/>
            <person name="Walton C."/>
            <person name="Young S.K."/>
            <person name="Zeng Q."/>
            <person name="Gargeya S."/>
            <person name="Fitzgerald M."/>
            <person name="Haas B."/>
            <person name="Abouelleil A."/>
            <person name="Allen A.W."/>
            <person name="Alvarado L."/>
            <person name="Arachchi H.M."/>
            <person name="Berlin A.M."/>
            <person name="Chapman S.B."/>
            <person name="Gainer-Dewar J."/>
            <person name="Goldberg J."/>
            <person name="Griggs A."/>
            <person name="Gujja S."/>
            <person name="Hansen M."/>
            <person name="Howarth C."/>
            <person name="Imamovic A."/>
            <person name="Ireland A."/>
            <person name="Larimer J."/>
            <person name="McCowan C."/>
            <person name="Murphy C."/>
            <person name="Pearson M."/>
            <person name="Poon T.W."/>
            <person name="Priest M."/>
            <person name="Roberts A."/>
            <person name="Saif S."/>
            <person name="Shea T."/>
            <person name="Sisk P."/>
            <person name="Sykes S."/>
            <person name="Wortman J."/>
            <person name="Nusbaum C."/>
            <person name="Birren B."/>
        </authorList>
    </citation>
    <scope>NUCLEOTIDE SEQUENCE [LARGE SCALE GENOMIC DNA]</scope>
    <source>
        <strain evidence="3">FAR1</strain>
    </source>
</reference>
<evidence type="ECO:0000313" key="3">
    <source>
        <dbReference type="Proteomes" id="UP000075886"/>
    </source>
</evidence>
<dbReference type="EnsemblMetazoa" id="AFAF002425-RA">
    <property type="protein sequence ID" value="AFAF002425-PA"/>
    <property type="gene ID" value="AFAF002425"/>
</dbReference>
<accession>A0A182Q3N0</accession>
<reference evidence="2" key="2">
    <citation type="submission" date="2020-05" db="UniProtKB">
        <authorList>
            <consortium name="EnsemblMetazoa"/>
        </authorList>
    </citation>
    <scope>IDENTIFICATION</scope>
    <source>
        <strain evidence="2">FAR1</strain>
    </source>
</reference>
<dbReference type="EMBL" id="AXCN02000923">
    <property type="status" value="NOT_ANNOTATED_CDS"/>
    <property type="molecule type" value="Genomic_DNA"/>
</dbReference>
<dbReference type="Proteomes" id="UP000075886">
    <property type="component" value="Unassembled WGS sequence"/>
</dbReference>
<name>A0A182Q3N0_9DIPT</name>
<dbReference type="VEuPathDB" id="VectorBase:AFAF002425"/>
<sequence length="240" mass="26696">MCYPKLDPFLRALGSSYPARMYVTLKVFIVLAVVVLAEVSVSAPQGNIEAEYPNGAFNDRVPNNDNNEQFKEYAGFLTRFDEWVTGKKVPIPTDPATDALHQDLPPDAPTFAPARVARNPISAFDDPVPQGSESIPEYNEYIRVLTRFDPYVTGRQAAAAAHAVFKREDKPEGTLISKDKDFGEEIEDKVPETSTSSDPAYGDFIKELKRFDAWLVGHDVTIPQNSTADQVWKSGETEDH</sequence>